<dbReference type="AlphaFoldDB" id="A0A4C1U211"/>
<keyword evidence="2" id="KW-1185">Reference proteome</keyword>
<evidence type="ECO:0000313" key="2">
    <source>
        <dbReference type="Proteomes" id="UP000299102"/>
    </source>
</evidence>
<sequence>MPCLSDSRKGHPVWDTVNMGLLLRPQNKAAIDHMDLSRSAETKQSGHVATGKPRFPIIVTPFLIITEPLQDHVEPSLSGVQKRLRSMVQEWR</sequence>
<name>A0A4C1U211_EUMVA</name>
<comment type="caution">
    <text evidence="1">The sequence shown here is derived from an EMBL/GenBank/DDBJ whole genome shotgun (WGS) entry which is preliminary data.</text>
</comment>
<evidence type="ECO:0000313" key="1">
    <source>
        <dbReference type="EMBL" id="GBP20094.1"/>
    </source>
</evidence>
<organism evidence="1 2">
    <name type="scientific">Eumeta variegata</name>
    <name type="common">Bagworm moth</name>
    <name type="synonym">Eumeta japonica</name>
    <dbReference type="NCBI Taxonomy" id="151549"/>
    <lineage>
        <taxon>Eukaryota</taxon>
        <taxon>Metazoa</taxon>
        <taxon>Ecdysozoa</taxon>
        <taxon>Arthropoda</taxon>
        <taxon>Hexapoda</taxon>
        <taxon>Insecta</taxon>
        <taxon>Pterygota</taxon>
        <taxon>Neoptera</taxon>
        <taxon>Endopterygota</taxon>
        <taxon>Lepidoptera</taxon>
        <taxon>Glossata</taxon>
        <taxon>Ditrysia</taxon>
        <taxon>Tineoidea</taxon>
        <taxon>Psychidae</taxon>
        <taxon>Oiketicinae</taxon>
        <taxon>Eumeta</taxon>
    </lineage>
</organism>
<reference evidence="1 2" key="1">
    <citation type="journal article" date="2019" name="Commun. Biol.">
        <title>The bagworm genome reveals a unique fibroin gene that provides high tensile strength.</title>
        <authorList>
            <person name="Kono N."/>
            <person name="Nakamura H."/>
            <person name="Ohtoshi R."/>
            <person name="Tomita M."/>
            <person name="Numata K."/>
            <person name="Arakawa K."/>
        </authorList>
    </citation>
    <scope>NUCLEOTIDE SEQUENCE [LARGE SCALE GENOMIC DNA]</scope>
</reference>
<dbReference type="Proteomes" id="UP000299102">
    <property type="component" value="Unassembled WGS sequence"/>
</dbReference>
<protein>
    <submittedName>
        <fullName evidence="1">Uncharacterized protein</fullName>
    </submittedName>
</protein>
<proteinExistence type="predicted"/>
<dbReference type="EMBL" id="BGZK01000114">
    <property type="protein sequence ID" value="GBP20094.1"/>
    <property type="molecule type" value="Genomic_DNA"/>
</dbReference>
<gene>
    <name evidence="1" type="ORF">EVAR_13866_1</name>
</gene>
<accession>A0A4C1U211</accession>